<name>A0A940Y2Y4_9ACTN</name>
<dbReference type="EMBL" id="JAGPYQ010000004">
    <property type="protein sequence ID" value="MBQ0855647.1"/>
    <property type="molecule type" value="Genomic_DNA"/>
</dbReference>
<evidence type="ECO:0000313" key="2">
    <source>
        <dbReference type="EMBL" id="MBQ0855647.1"/>
    </source>
</evidence>
<gene>
    <name evidence="2" type="ORF">J8N05_46665</name>
</gene>
<keyword evidence="3" id="KW-1185">Reference proteome</keyword>
<keyword evidence="2" id="KW-0614">Plasmid</keyword>
<keyword evidence="1" id="KW-0472">Membrane</keyword>
<keyword evidence="1" id="KW-1133">Transmembrane helix</keyword>
<sequence length="50" mass="4899">MPSNDRPLIVTAAAIGAAVAGVAVVVAPALLPVLGVTLAAFTALMLVLKM</sequence>
<evidence type="ECO:0000313" key="3">
    <source>
        <dbReference type="Proteomes" id="UP000677413"/>
    </source>
</evidence>
<organism evidence="2 3">
    <name type="scientific">Streptomyces liliiviolaceus</name>
    <dbReference type="NCBI Taxonomy" id="2823109"/>
    <lineage>
        <taxon>Bacteria</taxon>
        <taxon>Bacillati</taxon>
        <taxon>Actinomycetota</taxon>
        <taxon>Actinomycetes</taxon>
        <taxon>Kitasatosporales</taxon>
        <taxon>Streptomycetaceae</taxon>
        <taxon>Streptomyces</taxon>
    </lineage>
</organism>
<feature type="transmembrane region" description="Helical" evidence="1">
    <location>
        <begin position="30"/>
        <end position="48"/>
    </location>
</feature>
<dbReference type="Proteomes" id="UP000677413">
    <property type="component" value="Unassembled WGS sequence"/>
</dbReference>
<proteinExistence type="predicted"/>
<keyword evidence="1" id="KW-0812">Transmembrane</keyword>
<evidence type="ECO:0000256" key="1">
    <source>
        <dbReference type="SAM" id="Phobius"/>
    </source>
</evidence>
<reference evidence="2 3" key="1">
    <citation type="submission" date="2021-04" db="EMBL/GenBank/DDBJ databases">
        <authorList>
            <person name="Tang X."/>
            <person name="Zhou X."/>
            <person name="Chen X."/>
            <person name="Cernava T."/>
            <person name="Zhang C."/>
        </authorList>
    </citation>
    <scope>NUCLEOTIDE SEQUENCE [LARGE SCALE GENOMIC DNA]</scope>
    <source>
        <strain evidence="2 3">BH-SS-21</strain>
        <plasmid evidence="2">p1</plasmid>
    </source>
</reference>
<dbReference type="AlphaFoldDB" id="A0A940Y2Y4"/>
<comment type="caution">
    <text evidence="2">The sequence shown here is derived from an EMBL/GenBank/DDBJ whole genome shotgun (WGS) entry which is preliminary data.</text>
</comment>
<protein>
    <submittedName>
        <fullName evidence="2">Uncharacterized protein</fullName>
    </submittedName>
</protein>
<geneLocation type="plasmid" evidence="2">
    <name>p1</name>
</geneLocation>
<accession>A0A940Y2Y4</accession>
<dbReference type="RefSeq" id="WP_210894566.1">
    <property type="nucleotide sequence ID" value="NZ_JAGPYQ010000004.1"/>
</dbReference>